<dbReference type="Proteomes" id="UP001595756">
    <property type="component" value="Unassembled WGS sequence"/>
</dbReference>
<dbReference type="InterPro" id="IPR005546">
    <property type="entry name" value="Autotransporte_beta"/>
</dbReference>
<keyword evidence="1" id="KW-0732">Signal</keyword>
<dbReference type="Pfam" id="PF03797">
    <property type="entry name" value="Autotransporter"/>
    <property type="match status" value="1"/>
</dbReference>
<name>A0ABV8RZ94_9BURK</name>
<dbReference type="InterPro" id="IPR036709">
    <property type="entry name" value="Autotransporte_beta_dom_sf"/>
</dbReference>
<proteinExistence type="predicted"/>
<feature type="chain" id="PRO_5047264111" evidence="1">
    <location>
        <begin position="21"/>
        <end position="1098"/>
    </location>
</feature>
<dbReference type="PROSITE" id="PS51257">
    <property type="entry name" value="PROKAR_LIPOPROTEIN"/>
    <property type="match status" value="1"/>
</dbReference>
<organism evidence="3 4">
    <name type="scientific">Castellaniella hirudinis</name>
    <dbReference type="NCBI Taxonomy" id="1144617"/>
    <lineage>
        <taxon>Bacteria</taxon>
        <taxon>Pseudomonadati</taxon>
        <taxon>Pseudomonadota</taxon>
        <taxon>Betaproteobacteria</taxon>
        <taxon>Burkholderiales</taxon>
        <taxon>Alcaligenaceae</taxon>
        <taxon>Castellaniella</taxon>
    </lineage>
</organism>
<dbReference type="RefSeq" id="WP_376812224.1">
    <property type="nucleotide sequence ID" value="NZ_JBHSDY010000003.1"/>
</dbReference>
<dbReference type="Gene3D" id="2.40.128.130">
    <property type="entry name" value="Autotransporter beta-domain"/>
    <property type="match status" value="1"/>
</dbReference>
<keyword evidence="4" id="KW-1185">Reference proteome</keyword>
<dbReference type="SUPFAM" id="SSF103515">
    <property type="entry name" value="Autotransporter"/>
    <property type="match status" value="1"/>
</dbReference>
<reference evidence="4" key="1">
    <citation type="journal article" date="2019" name="Int. J. Syst. Evol. Microbiol.">
        <title>The Global Catalogue of Microorganisms (GCM) 10K type strain sequencing project: providing services to taxonomists for standard genome sequencing and annotation.</title>
        <authorList>
            <consortium name="The Broad Institute Genomics Platform"/>
            <consortium name="The Broad Institute Genome Sequencing Center for Infectious Disease"/>
            <person name="Wu L."/>
            <person name="Ma J."/>
        </authorList>
    </citation>
    <scope>NUCLEOTIDE SEQUENCE [LARGE SCALE GENOMIC DNA]</scope>
    <source>
        <strain evidence="4">CGMCC 1.19029</strain>
    </source>
</reference>
<gene>
    <name evidence="3" type="ORF">ACFO0J_06415</name>
</gene>
<dbReference type="SUPFAM" id="SSF51126">
    <property type="entry name" value="Pectin lyase-like"/>
    <property type="match status" value="1"/>
</dbReference>
<dbReference type="EMBL" id="JBHSDY010000003">
    <property type="protein sequence ID" value="MFC4297671.1"/>
    <property type="molecule type" value="Genomic_DNA"/>
</dbReference>
<evidence type="ECO:0000313" key="4">
    <source>
        <dbReference type="Proteomes" id="UP001595756"/>
    </source>
</evidence>
<evidence type="ECO:0000259" key="2">
    <source>
        <dbReference type="PROSITE" id="PS51208"/>
    </source>
</evidence>
<dbReference type="PROSITE" id="PS51208">
    <property type="entry name" value="AUTOTRANSPORTER"/>
    <property type="match status" value="1"/>
</dbReference>
<dbReference type="InterPro" id="IPR006315">
    <property type="entry name" value="OM_autotransptr_brl_dom"/>
</dbReference>
<feature type="domain" description="Autotransporter" evidence="2">
    <location>
        <begin position="810"/>
        <end position="1097"/>
    </location>
</feature>
<dbReference type="NCBIfam" id="TIGR01414">
    <property type="entry name" value="autotrans_barl"/>
    <property type="match status" value="1"/>
</dbReference>
<accession>A0ABV8RZ94</accession>
<evidence type="ECO:0000313" key="3">
    <source>
        <dbReference type="EMBL" id="MFC4297671.1"/>
    </source>
</evidence>
<dbReference type="SMART" id="SM00869">
    <property type="entry name" value="Autotransporter"/>
    <property type="match status" value="1"/>
</dbReference>
<sequence length="1098" mass="116551">MKWRTCLFSLMLASMSCAQAYETHLIYDSAGRPMFELRYFYPGDGVFFPGSGGKVSTWSWQPHLIEQVNQGVRYWASLIQPQGGLGPAIVNIGTDDEEGNAFGASPSGDAGQGKSWLQMQLQGLPLSADERAEDVHAFYGLGPSDFPAVTHFSQIPLTGKDDIVSTAIHELGHGMGITSSIRDAAGAFTPVFGSTLNGWASLMVDDHGNPARAGQVVWCQGCSNTPAADVFDVRQNQARLVGTHINEVLAGGLPGIPLNMLKPSGGVDTDYMSHIELKNSMMSHQMYRNYTGFMEAELAVLQDLGYTIDRHNFFGRSIYGSGLDVVNTQGYFARNAQGTAYVPGQYNTALLGLGLHVYGSHNRVRQAADLLTAGEGGAGIRVDGEGNALTIDPGVRVYADGDTGQGVMFAYGRNHTLVQRGDVQALGERGVGLRFDFGNNALTDGVEARGSYIYSVNGVPQALLPELDGALVSQADISGRVAGREAAIYMSANAYVARLNLMQGASIEGNIVSLYDQKDEHGDQRLTTVSFGQRADAAGRATGQADAGFRFAYAGNILGRTNLTLSFDGGDTRLNGRNEVVGVVIQPGARLGGNATYEMTGGSAFTNHGTLAPGNSIGRIEVIGNYAQTASGTLQAEFDASGASDILAITGDASLAGTLDLVPVADWYANGWSFSLPSPVQAAGAVTGDFAAVTSSPISPTLRFQAAALGGGGPYGLSMVRPADAYSRYGAGANDLRVGQALTQLASFGAPAVQPLFRSLDFSAPDGHEVTQALAQLSPAAYSAGLAASLRRDRAAVDAALRSLAPDTPARGSDWVGYATLFGGAGRQDTRGTQVGGHETLYGVVAGSSRRLDAAPDVTVGFSLDMSEQTVSLREPWHGQAKATAVGLGAQWRYRPDAGQGWVAQGGARLGVERGSMNRQVVFADYVARHKAHWTGYGLSAQLEGGYQFALTESLSVGPFVALDYERLMRPGVEESGSQASRLDLDRQQADALRSRLGVSARTAWALDNGQAMQARLRLSWDREWLDREVSQTARFDAQPDVSLRSVNTWLPRDTLGLRAGLDWQRSERVTLGLELGGQAGGGYRAVDGQLKLRWAFQ</sequence>
<dbReference type="InterPro" id="IPR011050">
    <property type="entry name" value="Pectin_lyase_fold/virulence"/>
</dbReference>
<evidence type="ECO:0000256" key="1">
    <source>
        <dbReference type="SAM" id="SignalP"/>
    </source>
</evidence>
<protein>
    <submittedName>
        <fullName evidence="3">Autotransporter domain-containing protein</fullName>
    </submittedName>
</protein>
<comment type="caution">
    <text evidence="3">The sequence shown here is derived from an EMBL/GenBank/DDBJ whole genome shotgun (WGS) entry which is preliminary data.</text>
</comment>
<feature type="signal peptide" evidence="1">
    <location>
        <begin position="1"/>
        <end position="20"/>
    </location>
</feature>